<dbReference type="CDD" id="cd00780">
    <property type="entry name" value="NTF2"/>
    <property type="match status" value="1"/>
</dbReference>
<dbReference type="OrthoDB" id="339151at2759"/>
<dbReference type="Gene3D" id="3.10.450.50">
    <property type="match status" value="1"/>
</dbReference>
<dbReference type="Pfam" id="PF02136">
    <property type="entry name" value="NTF2"/>
    <property type="match status" value="1"/>
</dbReference>
<dbReference type="InterPro" id="IPR032710">
    <property type="entry name" value="NTF2-like_dom_sf"/>
</dbReference>
<name>A0A5S9WWX1_ARATH</name>
<evidence type="ECO:0000259" key="5">
    <source>
        <dbReference type="PROSITE" id="PS50177"/>
    </source>
</evidence>
<dbReference type="AlphaFoldDB" id="A0A5S9WWX1"/>
<dbReference type="PANTHER" id="PTHR10693">
    <property type="entry name" value="RAS GTPASE-ACTIVATING PROTEIN-BINDING PROTEIN"/>
    <property type="match status" value="1"/>
</dbReference>
<sequence length="453" mass="49592">MTPESNAPSVDPQFVGNGFVQEYYNHLYDSTSEVHKFYLEDSMISRPGLDGEIVTIKSLKGINDQIMSVDYKSSRIEILTADSQSTLKNGVVTLVTGLVIGNDGGRRKFSQSFFLVSRNGSYFVLNDTFRYVSDEFVEPEATKEVEESQSTNAITEPANESVEAVIVPTEAKTTVTKPASAIPNGHAKVPEEKVVNENSSLPKAAEAKLQEEVPKKSFALIVQSLAQSAGTLQVKASPVKRKPVEKPVAAPERKAPSPIRKQASAESIKPQAQGSSIFVANLPMDATIEQLYETFKSFGAIRKDGIQVRSYPEKKNCIGFVAFENGEAVKNVFQAHRESPIRIGNRRASIEEKRGKFLKGIVVSKIVTLIKCKNKILILLFLDYAGGNNQNGNRVSTRNNSGYKNEDGFRRDGYKPRGSGVNGGRGYGRRNSESNGDGKAYQNNGHGNTEAKN</sequence>
<dbReference type="GO" id="GO:0003723">
    <property type="term" value="F:RNA binding"/>
    <property type="evidence" value="ECO:0007669"/>
    <property type="project" value="UniProtKB-UniRule"/>
</dbReference>
<evidence type="ECO:0000256" key="1">
    <source>
        <dbReference type="ARBA" id="ARBA00022884"/>
    </source>
</evidence>
<dbReference type="InterPro" id="IPR012677">
    <property type="entry name" value="Nucleotide-bd_a/b_plait_sf"/>
</dbReference>
<dbReference type="InterPro" id="IPR000504">
    <property type="entry name" value="RRM_dom"/>
</dbReference>
<evidence type="ECO:0000313" key="7">
    <source>
        <dbReference type="Proteomes" id="UP000434276"/>
    </source>
</evidence>
<gene>
    <name evidence="6" type="ORF">C24_LOCUS7282</name>
</gene>
<proteinExistence type="predicted"/>
<dbReference type="InterPro" id="IPR018222">
    <property type="entry name" value="Nuclear_transport_factor_2_euk"/>
</dbReference>
<accession>A0A5S9WWX1</accession>
<feature type="domain" description="NTF2" evidence="5">
    <location>
        <begin position="15"/>
        <end position="131"/>
    </location>
</feature>
<evidence type="ECO:0000256" key="2">
    <source>
        <dbReference type="PROSITE-ProRule" id="PRU00176"/>
    </source>
</evidence>
<evidence type="ECO:0000313" key="6">
    <source>
        <dbReference type="EMBL" id="CAA0356441.1"/>
    </source>
</evidence>
<reference evidence="6 7" key="1">
    <citation type="submission" date="2019-12" db="EMBL/GenBank/DDBJ databases">
        <authorList>
            <person name="Jiao W.-B."/>
            <person name="Schneeberger K."/>
        </authorList>
    </citation>
    <scope>NUCLEOTIDE SEQUENCE [LARGE SCALE GENOMIC DNA]</scope>
    <source>
        <strain evidence="7">cv. C24</strain>
    </source>
</reference>
<dbReference type="ExpressionAtlas" id="A0A5S9WWX1">
    <property type="expression patterns" value="baseline and differential"/>
</dbReference>
<evidence type="ECO:0000259" key="4">
    <source>
        <dbReference type="PROSITE" id="PS50102"/>
    </source>
</evidence>
<dbReference type="InterPro" id="IPR002075">
    <property type="entry name" value="NTF2_dom"/>
</dbReference>
<feature type="region of interest" description="Disordered" evidence="3">
    <location>
        <begin position="232"/>
        <end position="268"/>
    </location>
</feature>
<feature type="domain" description="RRM" evidence="4">
    <location>
        <begin position="275"/>
        <end position="355"/>
    </location>
</feature>
<dbReference type="PROSITE" id="PS50177">
    <property type="entry name" value="NTF2_DOMAIN"/>
    <property type="match status" value="1"/>
</dbReference>
<evidence type="ECO:0000256" key="3">
    <source>
        <dbReference type="SAM" id="MobiDB-lite"/>
    </source>
</evidence>
<dbReference type="PANTHER" id="PTHR10693:SF45">
    <property type="entry name" value="NUCLEAR TRANSPORT FACTOR 2 (NTF2) FAMILY PROTEIN WITH RNA BINDING (RRM-RBD-RNP MOTIFS) DOMAIN-CONTAINING PROTEIN"/>
    <property type="match status" value="1"/>
</dbReference>
<dbReference type="SMART" id="SM00360">
    <property type="entry name" value="RRM"/>
    <property type="match status" value="1"/>
</dbReference>
<dbReference type="Proteomes" id="UP000434276">
    <property type="component" value="Unassembled WGS sequence"/>
</dbReference>
<keyword evidence="1 2" id="KW-0694">RNA-binding</keyword>
<feature type="compositionally biased region" description="Basic and acidic residues" evidence="3">
    <location>
        <begin position="404"/>
        <end position="415"/>
    </location>
</feature>
<dbReference type="PROSITE" id="PS50102">
    <property type="entry name" value="RRM"/>
    <property type="match status" value="1"/>
</dbReference>
<organism evidence="6 7">
    <name type="scientific">Arabidopsis thaliana</name>
    <name type="common">Mouse-ear cress</name>
    <dbReference type="NCBI Taxonomy" id="3702"/>
    <lineage>
        <taxon>Eukaryota</taxon>
        <taxon>Viridiplantae</taxon>
        <taxon>Streptophyta</taxon>
        <taxon>Embryophyta</taxon>
        <taxon>Tracheophyta</taxon>
        <taxon>Spermatophyta</taxon>
        <taxon>Magnoliopsida</taxon>
        <taxon>eudicotyledons</taxon>
        <taxon>Gunneridae</taxon>
        <taxon>Pentapetalae</taxon>
        <taxon>rosids</taxon>
        <taxon>malvids</taxon>
        <taxon>Brassicales</taxon>
        <taxon>Brassicaceae</taxon>
        <taxon>Camelineae</taxon>
        <taxon>Arabidopsis</taxon>
    </lineage>
</organism>
<dbReference type="CDD" id="cd00590">
    <property type="entry name" value="RRM_SF"/>
    <property type="match status" value="1"/>
</dbReference>
<feature type="region of interest" description="Disordered" evidence="3">
    <location>
        <begin position="390"/>
        <end position="453"/>
    </location>
</feature>
<dbReference type="SUPFAM" id="SSF54928">
    <property type="entry name" value="RNA-binding domain, RBD"/>
    <property type="match status" value="1"/>
</dbReference>
<protein>
    <submittedName>
        <fullName evidence="6">Uncharacterized protein</fullName>
    </submittedName>
</protein>
<feature type="compositionally biased region" description="Polar residues" evidence="3">
    <location>
        <begin position="390"/>
        <end position="403"/>
    </location>
</feature>
<dbReference type="GO" id="GO:0005737">
    <property type="term" value="C:cytoplasm"/>
    <property type="evidence" value="ECO:0007669"/>
    <property type="project" value="UniProtKB-ARBA"/>
</dbReference>
<dbReference type="EMBL" id="CACSHJ010000088">
    <property type="protein sequence ID" value="CAA0356441.1"/>
    <property type="molecule type" value="Genomic_DNA"/>
</dbReference>
<dbReference type="InterPro" id="IPR035979">
    <property type="entry name" value="RBD_domain_sf"/>
</dbReference>
<dbReference type="InterPro" id="IPR039539">
    <property type="entry name" value="Ras_GTPase_bind_prot"/>
</dbReference>
<dbReference type="Gene3D" id="3.30.70.330">
    <property type="match status" value="1"/>
</dbReference>
<dbReference type="FunFam" id="3.10.450.50:FF:000003">
    <property type="entry name" value="Nuclear transport factor 2 family protein"/>
    <property type="match status" value="1"/>
</dbReference>
<dbReference type="SUPFAM" id="SSF54427">
    <property type="entry name" value="NTF2-like"/>
    <property type="match status" value="1"/>
</dbReference>
<dbReference type="Pfam" id="PF00076">
    <property type="entry name" value="RRM_1"/>
    <property type="match status" value="1"/>
</dbReference>